<keyword evidence="3" id="KW-1185">Reference proteome</keyword>
<reference evidence="2" key="1">
    <citation type="submission" date="2022-03" db="EMBL/GenBank/DDBJ databases">
        <title>A functionally conserved STORR gene fusion in Papaver species that diverged 16.8 million years ago.</title>
        <authorList>
            <person name="Catania T."/>
        </authorList>
    </citation>
    <scope>NUCLEOTIDE SEQUENCE</scope>
    <source>
        <strain evidence="2">S-191538</strain>
    </source>
</reference>
<keyword evidence="1" id="KW-0812">Transmembrane</keyword>
<feature type="transmembrane region" description="Helical" evidence="1">
    <location>
        <begin position="283"/>
        <end position="303"/>
    </location>
</feature>
<organism evidence="2 3">
    <name type="scientific">Papaver nudicaule</name>
    <name type="common">Iceland poppy</name>
    <dbReference type="NCBI Taxonomy" id="74823"/>
    <lineage>
        <taxon>Eukaryota</taxon>
        <taxon>Viridiplantae</taxon>
        <taxon>Streptophyta</taxon>
        <taxon>Embryophyta</taxon>
        <taxon>Tracheophyta</taxon>
        <taxon>Spermatophyta</taxon>
        <taxon>Magnoliopsida</taxon>
        <taxon>Ranunculales</taxon>
        <taxon>Papaveraceae</taxon>
        <taxon>Papaveroideae</taxon>
        <taxon>Papaver</taxon>
    </lineage>
</organism>
<accession>A0AA41W1L4</accession>
<dbReference type="AlphaFoldDB" id="A0AA41W1L4"/>
<name>A0AA41W1L4_PAPNU</name>
<keyword evidence="1" id="KW-0472">Membrane</keyword>
<proteinExistence type="predicted"/>
<evidence type="ECO:0000313" key="2">
    <source>
        <dbReference type="EMBL" id="MCL7051190.1"/>
    </source>
</evidence>
<comment type="caution">
    <text evidence="2">The sequence shown here is derived from an EMBL/GenBank/DDBJ whole genome shotgun (WGS) entry which is preliminary data.</text>
</comment>
<keyword evidence="1" id="KW-1133">Transmembrane helix</keyword>
<feature type="transmembrane region" description="Helical" evidence="1">
    <location>
        <begin position="315"/>
        <end position="338"/>
    </location>
</feature>
<dbReference type="EMBL" id="JAJJMA010335850">
    <property type="protein sequence ID" value="MCL7051190.1"/>
    <property type="molecule type" value="Genomic_DNA"/>
</dbReference>
<evidence type="ECO:0000256" key="1">
    <source>
        <dbReference type="SAM" id="Phobius"/>
    </source>
</evidence>
<protein>
    <submittedName>
        <fullName evidence="2">Uncharacterized protein</fullName>
    </submittedName>
</protein>
<dbReference type="Proteomes" id="UP001177140">
    <property type="component" value="Unassembled WGS sequence"/>
</dbReference>
<dbReference type="PANTHER" id="PTHR37726">
    <property type="entry name" value="TRANSMEMBRANE PROTEIN"/>
    <property type="match status" value="1"/>
</dbReference>
<sequence length="393" mass="43632">MEMMNGQYLLLQTEDYNPGAATISSAIVNHQPAAAKERMQNITTTFLRCIKWQVEETTDPVNCPYHYFCDSSYPGGDYPPTVDVLVLLFTTTLFLVTLVFTVQEIVRIRTTTSSSTTAATGEGGGRRCVIRHKCGGIGSRRSRRYWIPSGPIALPFILLSLAKGYRINTLFPLAECIGPALFQLLQISALAFPNDDDDDDNMEGNFNKLKYDIKYILFELSTVSGILHASLFLDYIILPYYTGLDALMSSTSFSGECASCVCRNEVLVVGGKLVSYRGWSMSMFSVVGVLCLRTVSRLLLILLSYYDNEVHMATVLAVVKLLQLIIQPILETTSWILISIDSIYLMMNSPESDGSAPFSVATYGCACFLISLHVLTKLQSRRMVRARDAIIIT</sequence>
<dbReference type="PANTHER" id="PTHR37726:SF1">
    <property type="entry name" value="TRANSMEMBRANE PROTEIN"/>
    <property type="match status" value="1"/>
</dbReference>
<feature type="transmembrane region" description="Helical" evidence="1">
    <location>
        <begin position="84"/>
        <end position="102"/>
    </location>
</feature>
<feature type="transmembrane region" description="Helical" evidence="1">
    <location>
        <begin position="213"/>
        <end position="238"/>
    </location>
</feature>
<evidence type="ECO:0000313" key="3">
    <source>
        <dbReference type="Proteomes" id="UP001177140"/>
    </source>
</evidence>
<gene>
    <name evidence="2" type="ORF">MKW94_022024</name>
</gene>
<feature type="transmembrane region" description="Helical" evidence="1">
    <location>
        <begin position="358"/>
        <end position="375"/>
    </location>
</feature>